<accession>A0A7Y7YGH4</accession>
<organism evidence="1 2">
    <name type="scientific">Pseudomonas gingeri</name>
    <dbReference type="NCBI Taxonomy" id="117681"/>
    <lineage>
        <taxon>Bacteria</taxon>
        <taxon>Pseudomonadati</taxon>
        <taxon>Pseudomonadota</taxon>
        <taxon>Gammaproteobacteria</taxon>
        <taxon>Pseudomonadales</taxon>
        <taxon>Pseudomonadaceae</taxon>
        <taxon>Pseudomonas</taxon>
    </lineage>
</organism>
<sequence length="101" mass="10983">MINQKLQPKPKVDLPEQAKVGDVLTLTGSIVNAFSGLYLLHFWKGDNDAPFISGFDVVDWETISFVVPNKVGQVTVTGIYALSSSLPEEVQFLASLTIESA</sequence>
<reference evidence="1 2" key="1">
    <citation type="submission" date="2020-04" db="EMBL/GenBank/DDBJ databases">
        <title>Molecular characterization of pseudomonads from Agaricus bisporus reveal novel blotch 2 pathogens in Western Europe.</title>
        <authorList>
            <person name="Taparia T."/>
            <person name="Krijger M."/>
            <person name="Haynes E."/>
            <person name="Elpinstone J.G."/>
            <person name="Noble R."/>
            <person name="Van Der Wolf J."/>
        </authorList>
    </citation>
    <scope>NUCLEOTIDE SEQUENCE [LARGE SCALE GENOMIC DNA]</scope>
    <source>
        <strain evidence="1 2">IPO3737</strain>
    </source>
</reference>
<comment type="caution">
    <text evidence="1">The sequence shown here is derived from an EMBL/GenBank/DDBJ whole genome shotgun (WGS) entry which is preliminary data.</text>
</comment>
<dbReference type="Proteomes" id="UP000520592">
    <property type="component" value="Unassembled WGS sequence"/>
</dbReference>
<name>A0A7Y7YGH4_9PSED</name>
<evidence type="ECO:0000313" key="1">
    <source>
        <dbReference type="EMBL" id="NWC34680.1"/>
    </source>
</evidence>
<evidence type="ECO:0000313" key="2">
    <source>
        <dbReference type="Proteomes" id="UP000520592"/>
    </source>
</evidence>
<gene>
    <name evidence="1" type="ORF">HX876_20040</name>
</gene>
<dbReference type="EMBL" id="JACAQD010000024">
    <property type="protein sequence ID" value="NWC34680.1"/>
    <property type="molecule type" value="Genomic_DNA"/>
</dbReference>
<proteinExistence type="predicted"/>
<dbReference type="RefSeq" id="WP_177058465.1">
    <property type="nucleotide sequence ID" value="NZ_JACAPS010000018.1"/>
</dbReference>
<dbReference type="AlphaFoldDB" id="A0A7Y7YGH4"/>
<protein>
    <submittedName>
        <fullName evidence="1">Uncharacterized protein</fullName>
    </submittedName>
</protein>